<dbReference type="PROSITE" id="PS00059">
    <property type="entry name" value="ADH_ZINC"/>
    <property type="match status" value="1"/>
</dbReference>
<accession>A0A0D2ICK6</accession>
<evidence type="ECO:0000259" key="12">
    <source>
        <dbReference type="SMART" id="SM00829"/>
    </source>
</evidence>
<dbReference type="SMART" id="SM00829">
    <property type="entry name" value="PKS_ER"/>
    <property type="match status" value="1"/>
</dbReference>
<dbReference type="Pfam" id="PF08240">
    <property type="entry name" value="ADH_N"/>
    <property type="match status" value="1"/>
</dbReference>
<name>A0A0D2ICK6_9EURO</name>
<reference evidence="13 14" key="1">
    <citation type="submission" date="2015-01" db="EMBL/GenBank/DDBJ databases">
        <title>The Genome Sequence of Rhinocladiella mackenzie CBS 650.93.</title>
        <authorList>
            <consortium name="The Broad Institute Genomics Platform"/>
            <person name="Cuomo C."/>
            <person name="de Hoog S."/>
            <person name="Gorbushina A."/>
            <person name="Stielow B."/>
            <person name="Teixiera M."/>
            <person name="Abouelleil A."/>
            <person name="Chapman S.B."/>
            <person name="Priest M."/>
            <person name="Young S.K."/>
            <person name="Wortman J."/>
            <person name="Nusbaum C."/>
            <person name="Birren B."/>
        </authorList>
    </citation>
    <scope>NUCLEOTIDE SEQUENCE [LARGE SCALE GENOMIC DNA]</scope>
    <source>
        <strain evidence="13 14">CBS 650.93</strain>
    </source>
</reference>
<dbReference type="OrthoDB" id="1879366at2759"/>
<dbReference type="GeneID" id="25295193"/>
<evidence type="ECO:0000256" key="8">
    <source>
        <dbReference type="ARBA" id="ARBA00025713"/>
    </source>
</evidence>
<dbReference type="PANTHER" id="PTHR43161">
    <property type="entry name" value="SORBITOL DEHYDROGENASE"/>
    <property type="match status" value="1"/>
</dbReference>
<keyword evidence="6" id="KW-0560">Oxidoreductase</keyword>
<comment type="pathway">
    <text evidence="8">Carbohydrate degradation; L-arabinose degradation via L-arabinitol; D-xylulose 5-phosphate from L-arabinose (fungal route): step 4/5.</text>
</comment>
<evidence type="ECO:0000256" key="4">
    <source>
        <dbReference type="ARBA" id="ARBA00022723"/>
    </source>
</evidence>
<evidence type="ECO:0000256" key="1">
    <source>
        <dbReference type="ARBA" id="ARBA00001947"/>
    </source>
</evidence>
<gene>
    <name evidence="13" type="ORF">Z518_07122</name>
</gene>
<keyword evidence="5 11" id="KW-0862">Zinc</keyword>
<dbReference type="AlphaFoldDB" id="A0A0D2ICK6"/>
<dbReference type="InterPro" id="IPR002328">
    <property type="entry name" value="ADH_Zn_CS"/>
</dbReference>
<dbReference type="InterPro" id="IPR011032">
    <property type="entry name" value="GroES-like_sf"/>
</dbReference>
<dbReference type="SUPFAM" id="SSF50129">
    <property type="entry name" value="GroES-like"/>
    <property type="match status" value="1"/>
</dbReference>
<dbReference type="Gene3D" id="3.40.50.720">
    <property type="entry name" value="NAD(P)-binding Rossmann-like Domain"/>
    <property type="match status" value="1"/>
</dbReference>
<sequence>MATTTETISIPNRALVLAGLDNLDVKPWPLILPASDGKPVVPAHNVLVRVRASGICGSDIHFWKEGRAGPDIIKEPFVIGHECAGEIYLVGDGVELYKVGDRVAIKPAAPCLKCDDCTTGQSNLCRFIKYFGVPGSDGSCCTMKLVPEEQLVRLTPTISWTAAGLIQPLAIAVQMSRQADLRAHQNIMIFGAGCIGVQLGAMAYAHGAKSVTFLEKQPHRAEFAKRFTGGNVFVNPERLSGETTEQYSRRVAKDILDHTPGLYRGFDVCIEATGAEECMQMGITVCRPGGTYVQVGIYDGRTPQISMMDICSKQMTVKGTWRYTTNCFEEAVNLIDKGMVDAEKLVSHVYEFERAPAAFEAVHKLRDVNGKPLLKTVILHTESN</sequence>
<evidence type="ECO:0000256" key="11">
    <source>
        <dbReference type="RuleBase" id="RU361277"/>
    </source>
</evidence>
<comment type="function">
    <text evidence="7">Xylitol dehydrogenase which catalyzes the conversion of xylitol to D-xylulose. Xylose is a major component of hemicelluloses such as xylan. Most fungi utilize D-xylose via three enzymatic reactions, xylose reductase (XR), xylitol dehydrogenase (XDH), and xylulokinase, to form xylulose 5-phosphate, which enters pentose phosphate pathway.</text>
</comment>
<evidence type="ECO:0000256" key="5">
    <source>
        <dbReference type="ARBA" id="ARBA00022833"/>
    </source>
</evidence>
<dbReference type="RefSeq" id="XP_013270705.1">
    <property type="nucleotide sequence ID" value="XM_013415251.1"/>
</dbReference>
<evidence type="ECO:0000256" key="9">
    <source>
        <dbReference type="ARBA" id="ARBA00026119"/>
    </source>
</evidence>
<keyword evidence="3" id="KW-0859">Xylose metabolism</keyword>
<dbReference type="GO" id="GO:0042732">
    <property type="term" value="P:D-xylose metabolic process"/>
    <property type="evidence" value="ECO:0007669"/>
    <property type="project" value="UniProtKB-KW"/>
</dbReference>
<evidence type="ECO:0000256" key="3">
    <source>
        <dbReference type="ARBA" id="ARBA00022629"/>
    </source>
</evidence>
<feature type="domain" description="Enoyl reductase (ER)" evidence="12">
    <location>
        <begin position="18"/>
        <end position="374"/>
    </location>
</feature>
<dbReference type="EMBL" id="KN847479">
    <property type="protein sequence ID" value="KIX03569.1"/>
    <property type="molecule type" value="Genomic_DNA"/>
</dbReference>
<dbReference type="SUPFAM" id="SSF51735">
    <property type="entry name" value="NAD(P)-binding Rossmann-fold domains"/>
    <property type="match status" value="1"/>
</dbReference>
<organism evidence="13 14">
    <name type="scientific">Rhinocladiella mackenziei CBS 650.93</name>
    <dbReference type="NCBI Taxonomy" id="1442369"/>
    <lineage>
        <taxon>Eukaryota</taxon>
        <taxon>Fungi</taxon>
        <taxon>Dikarya</taxon>
        <taxon>Ascomycota</taxon>
        <taxon>Pezizomycotina</taxon>
        <taxon>Eurotiomycetes</taxon>
        <taxon>Chaetothyriomycetidae</taxon>
        <taxon>Chaetothyriales</taxon>
        <taxon>Herpotrichiellaceae</taxon>
        <taxon>Rhinocladiella</taxon>
    </lineage>
</organism>
<dbReference type="VEuPathDB" id="FungiDB:Z518_07122"/>
<evidence type="ECO:0000313" key="14">
    <source>
        <dbReference type="Proteomes" id="UP000053617"/>
    </source>
</evidence>
<evidence type="ECO:0000313" key="13">
    <source>
        <dbReference type="EMBL" id="KIX03569.1"/>
    </source>
</evidence>
<proteinExistence type="inferred from homology"/>
<dbReference type="InterPro" id="IPR013149">
    <property type="entry name" value="ADH-like_C"/>
</dbReference>
<dbReference type="Proteomes" id="UP000053617">
    <property type="component" value="Unassembled WGS sequence"/>
</dbReference>
<evidence type="ECO:0000256" key="7">
    <source>
        <dbReference type="ARBA" id="ARBA00024843"/>
    </source>
</evidence>
<dbReference type="PANTHER" id="PTHR43161:SF9">
    <property type="entry name" value="SORBITOL DEHYDROGENASE"/>
    <property type="match status" value="1"/>
</dbReference>
<comment type="cofactor">
    <cofactor evidence="1 11">
        <name>Zn(2+)</name>
        <dbReference type="ChEBI" id="CHEBI:29105"/>
    </cofactor>
</comment>
<dbReference type="HOGENOM" id="CLU_026673_11_5_1"/>
<dbReference type="Gene3D" id="3.90.180.10">
    <property type="entry name" value="Medium-chain alcohol dehydrogenases, catalytic domain"/>
    <property type="match status" value="1"/>
</dbReference>
<dbReference type="GO" id="GO:0008270">
    <property type="term" value="F:zinc ion binding"/>
    <property type="evidence" value="ECO:0007669"/>
    <property type="project" value="InterPro"/>
</dbReference>
<keyword evidence="3" id="KW-0119">Carbohydrate metabolism</keyword>
<dbReference type="GO" id="GO:0006062">
    <property type="term" value="P:sorbitol catabolic process"/>
    <property type="evidence" value="ECO:0007669"/>
    <property type="project" value="TreeGrafter"/>
</dbReference>
<dbReference type="GO" id="GO:0003939">
    <property type="term" value="F:L-iditol 2-dehydrogenase (NAD+) activity"/>
    <property type="evidence" value="ECO:0007669"/>
    <property type="project" value="TreeGrafter"/>
</dbReference>
<protein>
    <recommendedName>
        <fullName evidence="9">D-xylulose reductase</fullName>
        <ecNumber evidence="9">1.1.1.9</ecNumber>
    </recommendedName>
    <alternativeName>
        <fullName evidence="10">Xylitol dehydrogenase A</fullName>
    </alternativeName>
</protein>
<comment type="similarity">
    <text evidence="2 11">Belongs to the zinc-containing alcohol dehydrogenase family.</text>
</comment>
<dbReference type="STRING" id="1442369.A0A0D2ICK6"/>
<dbReference type="EC" id="1.1.1.9" evidence="9"/>
<evidence type="ECO:0000256" key="10">
    <source>
        <dbReference type="ARBA" id="ARBA00030139"/>
    </source>
</evidence>
<keyword evidence="14" id="KW-1185">Reference proteome</keyword>
<dbReference type="Pfam" id="PF00107">
    <property type="entry name" value="ADH_zinc_N"/>
    <property type="match status" value="1"/>
</dbReference>
<dbReference type="InterPro" id="IPR013154">
    <property type="entry name" value="ADH-like_N"/>
</dbReference>
<dbReference type="InterPro" id="IPR036291">
    <property type="entry name" value="NAD(P)-bd_dom_sf"/>
</dbReference>
<keyword evidence="4 11" id="KW-0479">Metal-binding</keyword>
<evidence type="ECO:0000256" key="6">
    <source>
        <dbReference type="ARBA" id="ARBA00023002"/>
    </source>
</evidence>
<evidence type="ECO:0000256" key="2">
    <source>
        <dbReference type="ARBA" id="ARBA00008072"/>
    </source>
</evidence>
<dbReference type="GO" id="GO:0046526">
    <property type="term" value="F:D-xylulose reductase activity"/>
    <property type="evidence" value="ECO:0007669"/>
    <property type="project" value="UniProtKB-EC"/>
</dbReference>
<dbReference type="InterPro" id="IPR020843">
    <property type="entry name" value="ER"/>
</dbReference>